<dbReference type="PROSITE" id="PS00073">
    <property type="entry name" value="ACYL_COA_DH_2"/>
    <property type="match status" value="1"/>
</dbReference>
<dbReference type="EC" id="1.3.8.1" evidence="6"/>
<dbReference type="InterPro" id="IPR006089">
    <property type="entry name" value="Acyl-CoA_DH_CS"/>
</dbReference>
<comment type="subcellular location">
    <subcellularLocation>
        <location evidence="2">Mitochondrion</location>
    </subcellularLocation>
</comment>
<dbReference type="EC" id="1.3.8.4" evidence="5"/>
<dbReference type="Gene3D" id="2.40.110.10">
    <property type="entry name" value="Butyryl-CoA Dehydrogenase, subunit A, domain 2"/>
    <property type="match status" value="1"/>
</dbReference>
<evidence type="ECO:0000256" key="1">
    <source>
        <dbReference type="ARBA" id="ARBA00001974"/>
    </source>
</evidence>
<name>A0A9N9X3B7_PHACE</name>
<evidence type="ECO:0000259" key="24">
    <source>
        <dbReference type="Pfam" id="PF02770"/>
    </source>
</evidence>
<protein>
    <recommendedName>
        <fullName evidence="7">Isovaleryl-CoA dehydrogenase, mitochondrial</fullName>
        <ecNumber evidence="6">1.3.8.1</ecNumber>
        <ecNumber evidence="5">1.3.8.4</ecNumber>
    </recommendedName>
    <alternativeName>
        <fullName evidence="13">Butyryl-CoA dehydrogenase</fullName>
    </alternativeName>
</protein>
<feature type="active site" description="Proton acceptor" evidence="19">
    <location>
        <position position="276"/>
    </location>
</feature>
<evidence type="ECO:0000256" key="2">
    <source>
        <dbReference type="ARBA" id="ARBA00004173"/>
    </source>
</evidence>
<dbReference type="InterPro" id="IPR036250">
    <property type="entry name" value="AcylCo_DH-like_C"/>
</dbReference>
<proteinExistence type="inferred from homology"/>
<keyword evidence="10" id="KW-0809">Transit peptide</keyword>
<dbReference type="CDD" id="cd01156">
    <property type="entry name" value="IVD"/>
    <property type="match status" value="1"/>
</dbReference>
<comment type="catalytic activity">
    <reaction evidence="15">
        <text>butanoyl-CoA + oxidized [electron-transfer flavoprotein] + H(+) = (2E)-butenoyl-CoA + reduced [electron-transfer flavoprotein]</text>
        <dbReference type="Rhea" id="RHEA:24004"/>
        <dbReference type="Rhea" id="RHEA-COMP:10685"/>
        <dbReference type="Rhea" id="RHEA-COMP:10686"/>
        <dbReference type="ChEBI" id="CHEBI:15378"/>
        <dbReference type="ChEBI" id="CHEBI:57332"/>
        <dbReference type="ChEBI" id="CHEBI:57371"/>
        <dbReference type="ChEBI" id="CHEBI:57692"/>
        <dbReference type="ChEBI" id="CHEBI:58307"/>
        <dbReference type="EC" id="1.3.8.1"/>
    </reaction>
</comment>
<dbReference type="EMBL" id="OU896715">
    <property type="protein sequence ID" value="CAG9825287.1"/>
    <property type="molecule type" value="Genomic_DNA"/>
</dbReference>
<dbReference type="GO" id="GO:0050660">
    <property type="term" value="F:flavin adenine dinucleotide binding"/>
    <property type="evidence" value="ECO:0007669"/>
    <property type="project" value="InterPro"/>
</dbReference>
<comment type="catalytic activity">
    <reaction evidence="16">
        <text>pentanoyl-CoA + oxidized [electron-transfer flavoprotein] + H(+) = (2E)-pentenoyl-CoA + reduced [electron-transfer flavoprotein]</text>
        <dbReference type="Rhea" id="RHEA:43456"/>
        <dbReference type="Rhea" id="RHEA-COMP:10685"/>
        <dbReference type="Rhea" id="RHEA-COMP:10686"/>
        <dbReference type="ChEBI" id="CHEBI:15378"/>
        <dbReference type="ChEBI" id="CHEBI:57389"/>
        <dbReference type="ChEBI" id="CHEBI:57692"/>
        <dbReference type="ChEBI" id="CHEBI:58307"/>
        <dbReference type="ChEBI" id="CHEBI:86160"/>
    </reaction>
</comment>
<evidence type="ECO:0000256" key="22">
    <source>
        <dbReference type="RuleBase" id="RU362125"/>
    </source>
</evidence>
<evidence type="ECO:0000259" key="23">
    <source>
        <dbReference type="Pfam" id="PF00441"/>
    </source>
</evidence>
<dbReference type="GO" id="GO:0006552">
    <property type="term" value="P:L-leucine catabolic process"/>
    <property type="evidence" value="ECO:0007669"/>
    <property type="project" value="TreeGrafter"/>
</dbReference>
<feature type="binding site" evidence="21">
    <location>
        <begin position="399"/>
        <end position="401"/>
    </location>
    <ligand>
        <name>FAD</name>
        <dbReference type="ChEBI" id="CHEBI:57692"/>
    </ligand>
</feature>
<evidence type="ECO:0000256" key="6">
    <source>
        <dbReference type="ARBA" id="ARBA00012046"/>
    </source>
</evidence>
<comment type="pathway">
    <text evidence="3">Amino-acid degradation; L-leucine degradation; (S)-3-hydroxy-3-methylglutaryl-CoA from 3-isovaleryl-CoA: step 1/3.</text>
</comment>
<sequence length="416" mass="46391">MTFRLTNLFRSFSKLDYSVRRHVSQYYPIDEHIFGLTDDQIQLRDTIFNFAQRELAPLATEIDRKNVFENLRSFWRKLGDLGTLGITVNPEYGGTGGTYLDHVIIMEELSRACGAIALSYGAHSNLCVNQIHRNGNESQKNKYLPKLCTGEHMGALAMSEPGSGSDVVSMKLRAEKKDDHYVLNGTKFWITNGSDADVLVVYARTDPKSKPQHGITAFIVEKGYDGFKTGQKLDKLGMRGSSTSELIFEDCKVPKENVLGTVNKGVYVLMSGLDLERLVLAAGPLGIMQACCDIAFSYAHVRKQFNSKIGQFQLIQGKLADMYTTMSACRSYLYSVARACDNKKVNRKDCAGVILYCAENATRMALDAIQILGGNGYINDYSTGRYLRDAKLYEIGAGTSEIRRLLIGRTINSEYE</sequence>
<comment type="function">
    <text evidence="14">Catalyzes the conversion of isovaleryl-CoA/3-methylbutanoyl-CoA to 3-methylbut-2-enoyl-CoA as an intermediate step in the leucine (Leu) catabolic pathway. To a lesser extent, is also able to catalyze the oxidation of other saturated short-chain acyl-CoA thioesters as pentanoyl-CoA, hexenoyl-CoA and butenoyl-CoA.</text>
</comment>
<evidence type="ECO:0000256" key="20">
    <source>
        <dbReference type="PIRSR" id="PIRSR634183-2"/>
    </source>
</evidence>
<keyword evidence="11 22" id="KW-0560">Oxidoreductase</keyword>
<dbReference type="Gene3D" id="1.10.540.10">
    <property type="entry name" value="Acyl-CoA dehydrogenase/oxidase, N-terminal domain"/>
    <property type="match status" value="1"/>
</dbReference>
<dbReference type="GO" id="GO:0005739">
    <property type="term" value="C:mitochondrion"/>
    <property type="evidence" value="ECO:0007669"/>
    <property type="project" value="UniProtKB-SubCell"/>
</dbReference>
<feature type="binding site" evidence="20">
    <location>
        <position position="267"/>
    </location>
    <ligand>
        <name>substrate</name>
    </ligand>
</feature>
<dbReference type="Pfam" id="PF02770">
    <property type="entry name" value="Acyl-CoA_dh_M"/>
    <property type="match status" value="1"/>
</dbReference>
<dbReference type="InterPro" id="IPR034183">
    <property type="entry name" value="IVD"/>
</dbReference>
<evidence type="ECO:0000256" key="5">
    <source>
        <dbReference type="ARBA" id="ARBA00012044"/>
    </source>
</evidence>
<comment type="catalytic activity">
    <reaction evidence="17">
        <text>hexanoyl-CoA + oxidized [electron-transfer flavoprotein] + H(+) = (2E)-hexenoyl-CoA + reduced [electron-transfer flavoprotein]</text>
        <dbReference type="Rhea" id="RHEA:43464"/>
        <dbReference type="Rhea" id="RHEA-COMP:10685"/>
        <dbReference type="Rhea" id="RHEA-COMP:10686"/>
        <dbReference type="ChEBI" id="CHEBI:15378"/>
        <dbReference type="ChEBI" id="CHEBI:57692"/>
        <dbReference type="ChEBI" id="CHEBI:58307"/>
        <dbReference type="ChEBI" id="CHEBI:62077"/>
        <dbReference type="ChEBI" id="CHEBI:62620"/>
    </reaction>
</comment>
<dbReference type="FunFam" id="2.40.110.10:FF:000004">
    <property type="entry name" value="Isovaleryl-CoA dehydrogenase, mitochondrial"/>
    <property type="match status" value="1"/>
</dbReference>
<evidence type="ECO:0000256" key="12">
    <source>
        <dbReference type="ARBA" id="ARBA00023128"/>
    </source>
</evidence>
<comment type="catalytic activity">
    <reaction evidence="18">
        <text>3-methylbutanoyl-CoA + oxidized [electron-transfer flavoprotein] + H(+) = 3-methylbut-2-enoyl-CoA + reduced [electron-transfer flavoprotein]</text>
        <dbReference type="Rhea" id="RHEA:12276"/>
        <dbReference type="Rhea" id="RHEA-COMP:10685"/>
        <dbReference type="Rhea" id="RHEA-COMP:10686"/>
        <dbReference type="ChEBI" id="CHEBI:15378"/>
        <dbReference type="ChEBI" id="CHEBI:57344"/>
        <dbReference type="ChEBI" id="CHEBI:57345"/>
        <dbReference type="ChEBI" id="CHEBI:57692"/>
        <dbReference type="ChEBI" id="CHEBI:58307"/>
        <dbReference type="EC" id="1.3.8.4"/>
    </reaction>
</comment>
<evidence type="ECO:0000256" key="9">
    <source>
        <dbReference type="ARBA" id="ARBA00022827"/>
    </source>
</evidence>
<feature type="domain" description="Acyl-CoA oxidase/dehydrogenase middle" evidence="24">
    <location>
        <begin position="155"/>
        <end position="251"/>
    </location>
</feature>
<keyword evidence="27" id="KW-1185">Reference proteome</keyword>
<evidence type="ECO:0000256" key="17">
    <source>
        <dbReference type="ARBA" id="ARBA00048375"/>
    </source>
</evidence>
<feature type="binding site" evidence="21">
    <location>
        <begin position="189"/>
        <end position="191"/>
    </location>
    <ligand>
        <name>FAD</name>
        <dbReference type="ChEBI" id="CHEBI:57692"/>
    </ligand>
</feature>
<dbReference type="Gene3D" id="1.20.140.10">
    <property type="entry name" value="Butyryl-CoA Dehydrogenase, subunit A, domain 3"/>
    <property type="match status" value="1"/>
</dbReference>
<accession>A0A9N9X3B7</accession>
<evidence type="ECO:0000256" key="7">
    <source>
        <dbReference type="ARBA" id="ARBA00018258"/>
    </source>
</evidence>
<gene>
    <name evidence="26" type="ORF">PHAECO_LOCUS12843</name>
</gene>
<evidence type="ECO:0000313" key="26">
    <source>
        <dbReference type="EMBL" id="CAG9825287.1"/>
    </source>
</evidence>
<feature type="domain" description="Acyl-CoA dehydrogenase/oxidase C-terminal" evidence="23">
    <location>
        <begin position="263"/>
        <end position="411"/>
    </location>
</feature>
<feature type="binding site" evidence="21">
    <location>
        <position position="302"/>
    </location>
    <ligand>
        <name>FAD</name>
        <dbReference type="ChEBI" id="CHEBI:57692"/>
    </ligand>
</feature>
<evidence type="ECO:0000256" key="11">
    <source>
        <dbReference type="ARBA" id="ARBA00023002"/>
    </source>
</evidence>
<dbReference type="OrthoDB" id="9988775at2759"/>
<dbReference type="Proteomes" id="UP001153737">
    <property type="component" value="Chromosome 9"/>
</dbReference>
<evidence type="ECO:0000256" key="18">
    <source>
        <dbReference type="ARBA" id="ARBA00052875"/>
    </source>
</evidence>
<feature type="binding site" evidence="20">
    <location>
        <begin position="274"/>
        <end position="277"/>
    </location>
    <ligand>
        <name>substrate</name>
    </ligand>
</feature>
<keyword evidence="9 21" id="KW-0274">FAD</keyword>
<comment type="similarity">
    <text evidence="4 22">Belongs to the acyl-CoA dehydrogenase family.</text>
</comment>
<evidence type="ECO:0000256" key="3">
    <source>
        <dbReference type="ARBA" id="ARBA00004898"/>
    </source>
</evidence>
<feature type="domain" description="Acyl-CoA dehydrogenase/oxidase N-terminal" evidence="25">
    <location>
        <begin position="37"/>
        <end position="151"/>
    </location>
</feature>
<dbReference type="InterPro" id="IPR046373">
    <property type="entry name" value="Acyl-CoA_Oxase/DH_mid-dom_sf"/>
</dbReference>
<evidence type="ECO:0000256" key="16">
    <source>
        <dbReference type="ARBA" id="ARBA00048345"/>
    </source>
</evidence>
<evidence type="ECO:0000256" key="15">
    <source>
        <dbReference type="ARBA" id="ARBA00047736"/>
    </source>
</evidence>
<dbReference type="InterPro" id="IPR009075">
    <property type="entry name" value="AcylCo_DH/oxidase_C"/>
</dbReference>
<evidence type="ECO:0000256" key="4">
    <source>
        <dbReference type="ARBA" id="ARBA00009347"/>
    </source>
</evidence>
<feature type="binding site" evidence="20">
    <location>
        <position position="165"/>
    </location>
    <ligand>
        <name>substrate</name>
    </ligand>
</feature>
<feature type="binding site" evidence="20">
    <location>
        <begin position="397"/>
        <end position="398"/>
    </location>
    <ligand>
        <name>substrate</name>
    </ligand>
</feature>
<dbReference type="FunFam" id="1.10.540.10:FF:000007">
    <property type="entry name" value="Isovaleryl-CoA dehydrogenase, mitochondrial"/>
    <property type="match status" value="1"/>
</dbReference>
<evidence type="ECO:0000256" key="19">
    <source>
        <dbReference type="PIRSR" id="PIRSR634183-1"/>
    </source>
</evidence>
<keyword evidence="12" id="KW-0496">Mitochondrion</keyword>
<reference evidence="26" key="1">
    <citation type="submission" date="2022-01" db="EMBL/GenBank/DDBJ databases">
        <authorList>
            <person name="King R."/>
        </authorList>
    </citation>
    <scope>NUCLEOTIDE SEQUENCE</scope>
</reference>
<evidence type="ECO:0000256" key="10">
    <source>
        <dbReference type="ARBA" id="ARBA00022946"/>
    </source>
</evidence>
<dbReference type="PROSITE" id="PS00072">
    <property type="entry name" value="ACYL_COA_DH_1"/>
    <property type="match status" value="1"/>
</dbReference>
<dbReference type="InterPro" id="IPR037069">
    <property type="entry name" value="AcylCoA_DH/ox_N_sf"/>
</dbReference>
<dbReference type="AlphaFoldDB" id="A0A9N9X3B7"/>
<evidence type="ECO:0000256" key="8">
    <source>
        <dbReference type="ARBA" id="ARBA00022630"/>
    </source>
</evidence>
<comment type="cofactor">
    <cofactor evidence="1 21 22">
        <name>FAD</name>
        <dbReference type="ChEBI" id="CHEBI:57692"/>
    </cofactor>
</comment>
<evidence type="ECO:0000256" key="14">
    <source>
        <dbReference type="ARBA" id="ARBA00045583"/>
    </source>
</evidence>
<evidence type="ECO:0000256" key="21">
    <source>
        <dbReference type="PIRSR" id="PIRSR634183-3"/>
    </source>
</evidence>
<dbReference type="Pfam" id="PF00441">
    <property type="entry name" value="Acyl-CoA_dh_1"/>
    <property type="match status" value="1"/>
</dbReference>
<reference evidence="26" key="2">
    <citation type="submission" date="2022-10" db="EMBL/GenBank/DDBJ databases">
        <authorList>
            <consortium name="ENA_rothamsted_submissions"/>
            <consortium name="culmorum"/>
            <person name="King R."/>
        </authorList>
    </citation>
    <scope>NUCLEOTIDE SEQUENCE</scope>
</reference>
<dbReference type="InterPro" id="IPR009100">
    <property type="entry name" value="AcylCoA_DH/oxidase_NM_dom_sf"/>
</dbReference>
<dbReference type="InterPro" id="IPR013786">
    <property type="entry name" value="AcylCoA_DH/ox_N"/>
</dbReference>
<feature type="binding site" evidence="21">
    <location>
        <begin position="156"/>
        <end position="165"/>
    </location>
    <ligand>
        <name>FAD</name>
        <dbReference type="ChEBI" id="CHEBI:57692"/>
    </ligand>
</feature>
<feature type="binding site" evidence="21">
    <location>
        <position position="313"/>
    </location>
    <ligand>
        <name>FAD</name>
        <dbReference type="ChEBI" id="CHEBI:57692"/>
    </ligand>
</feature>
<dbReference type="PANTHER" id="PTHR43884:SF12">
    <property type="entry name" value="ISOVALERYL-COA DEHYDROGENASE, MITOCHONDRIAL-RELATED"/>
    <property type="match status" value="1"/>
</dbReference>
<dbReference type="SUPFAM" id="SSF47203">
    <property type="entry name" value="Acyl-CoA dehydrogenase C-terminal domain-like"/>
    <property type="match status" value="1"/>
</dbReference>
<organism evidence="26 27">
    <name type="scientific">Phaedon cochleariae</name>
    <name type="common">Mustard beetle</name>
    <dbReference type="NCBI Taxonomy" id="80249"/>
    <lineage>
        <taxon>Eukaryota</taxon>
        <taxon>Metazoa</taxon>
        <taxon>Ecdysozoa</taxon>
        <taxon>Arthropoda</taxon>
        <taxon>Hexapoda</taxon>
        <taxon>Insecta</taxon>
        <taxon>Pterygota</taxon>
        <taxon>Neoptera</taxon>
        <taxon>Endopterygota</taxon>
        <taxon>Coleoptera</taxon>
        <taxon>Polyphaga</taxon>
        <taxon>Cucujiformia</taxon>
        <taxon>Chrysomeloidea</taxon>
        <taxon>Chrysomelidae</taxon>
        <taxon>Chrysomelinae</taxon>
        <taxon>Chrysomelini</taxon>
        <taxon>Phaedon</taxon>
    </lineage>
</organism>
<feature type="binding site" evidence="21">
    <location>
        <begin position="370"/>
        <end position="374"/>
    </location>
    <ligand>
        <name>FAD</name>
        <dbReference type="ChEBI" id="CHEBI:57692"/>
    </ligand>
</feature>
<evidence type="ECO:0000256" key="13">
    <source>
        <dbReference type="ARBA" id="ARBA00031895"/>
    </source>
</evidence>
<evidence type="ECO:0000259" key="25">
    <source>
        <dbReference type="Pfam" id="PF02771"/>
    </source>
</evidence>
<dbReference type="GO" id="GO:0008470">
    <property type="term" value="F:3-methylbutanoyl-CoA dehydrogenase activity"/>
    <property type="evidence" value="ECO:0007669"/>
    <property type="project" value="UniProtKB-EC"/>
</dbReference>
<evidence type="ECO:0000313" key="27">
    <source>
        <dbReference type="Proteomes" id="UP001153737"/>
    </source>
</evidence>
<dbReference type="FunFam" id="1.20.140.10:FF:000003">
    <property type="entry name" value="isovaleryl-CoA dehydrogenase, mitochondrial"/>
    <property type="match status" value="1"/>
</dbReference>
<dbReference type="SUPFAM" id="SSF56645">
    <property type="entry name" value="Acyl-CoA dehydrogenase NM domain-like"/>
    <property type="match status" value="1"/>
</dbReference>
<keyword evidence="8 22" id="KW-0285">Flavoprotein</keyword>
<dbReference type="PANTHER" id="PTHR43884">
    <property type="entry name" value="ACYL-COA DEHYDROGENASE"/>
    <property type="match status" value="1"/>
</dbReference>
<dbReference type="Pfam" id="PF02771">
    <property type="entry name" value="Acyl-CoA_dh_N"/>
    <property type="match status" value="1"/>
</dbReference>
<dbReference type="InterPro" id="IPR006091">
    <property type="entry name" value="Acyl-CoA_Oxase/DH_mid-dom"/>
</dbReference>